<keyword evidence="4" id="KW-1185">Reference proteome</keyword>
<evidence type="ECO:0000313" key="3">
    <source>
        <dbReference type="EMBL" id="CRG98575.1"/>
    </source>
</evidence>
<feature type="compositionally biased region" description="Acidic residues" evidence="1">
    <location>
        <begin position="281"/>
        <end position="306"/>
    </location>
</feature>
<gene>
    <name evidence="3" type="ORF">PRELSG_0306000</name>
</gene>
<dbReference type="Proteomes" id="UP000220158">
    <property type="component" value="Chromosome 3"/>
</dbReference>
<name>A0A1J1H0T5_PLARL</name>
<dbReference type="RefSeq" id="XP_028531585.1">
    <property type="nucleotide sequence ID" value="XM_028680050.1"/>
</dbReference>
<dbReference type="VEuPathDB" id="PlasmoDB:PRELSG_0306000"/>
<feature type="transmembrane region" description="Helical" evidence="2">
    <location>
        <begin position="214"/>
        <end position="239"/>
    </location>
</feature>
<feature type="compositionally biased region" description="Basic and acidic residues" evidence="1">
    <location>
        <begin position="251"/>
        <end position="265"/>
    </location>
</feature>
<dbReference type="EMBL" id="LN835298">
    <property type="protein sequence ID" value="CRG98575.1"/>
    <property type="molecule type" value="Genomic_DNA"/>
</dbReference>
<dbReference type="GeneID" id="39734668"/>
<organism evidence="3 4">
    <name type="scientific">Plasmodium relictum</name>
    <dbReference type="NCBI Taxonomy" id="85471"/>
    <lineage>
        <taxon>Eukaryota</taxon>
        <taxon>Sar</taxon>
        <taxon>Alveolata</taxon>
        <taxon>Apicomplexa</taxon>
        <taxon>Aconoidasida</taxon>
        <taxon>Haemosporida</taxon>
        <taxon>Plasmodiidae</taxon>
        <taxon>Plasmodium</taxon>
        <taxon>Plasmodium (Haemamoeba)</taxon>
    </lineage>
</organism>
<sequence>MKTFFYFLIFSIFFINIKHICAITLNDIVKDKRFKFLNEARVIIDQSNLEDQNEKLIDNSLRTYKYYMKKYATEIRAVFIFDDLNIDEAKGLGVYNEKNKVDILDVQKRLPDLFPLDEISSFSDTLYKERQTFSFKTNYSITNYVFSRYVFNINIQEKDDEEIMSLLLENELIMKKKNLVIKKNNGYEGNGSIEKYTHNSNNLLKRYPHSFSQFIGALFNITSIISSISGVVSAVSSLFSSEPSPSPPKFLGEEKAPLPTHEERTTSSNKSDSKKKKNDKDYEEEYEDDDEYEYEDEDDDEDEDYY</sequence>
<evidence type="ECO:0000256" key="1">
    <source>
        <dbReference type="SAM" id="MobiDB-lite"/>
    </source>
</evidence>
<feature type="transmembrane region" description="Helical" evidence="2">
    <location>
        <begin position="6"/>
        <end position="25"/>
    </location>
</feature>
<dbReference type="KEGG" id="prel:PRELSG_0306000"/>
<reference evidence="3 4" key="1">
    <citation type="submission" date="2015-04" db="EMBL/GenBank/DDBJ databases">
        <authorList>
            <consortium name="Pathogen Informatics"/>
        </authorList>
    </citation>
    <scope>NUCLEOTIDE SEQUENCE [LARGE SCALE GENOMIC DNA]</scope>
    <source>
        <strain evidence="3 4">SGS1</strain>
    </source>
</reference>
<keyword evidence="2" id="KW-1133">Transmembrane helix</keyword>
<feature type="region of interest" description="Disordered" evidence="1">
    <location>
        <begin position="242"/>
        <end position="306"/>
    </location>
</feature>
<keyword evidence="2" id="KW-0812">Transmembrane</keyword>
<evidence type="ECO:0000313" key="4">
    <source>
        <dbReference type="Proteomes" id="UP000220158"/>
    </source>
</evidence>
<proteinExistence type="predicted"/>
<keyword evidence="2" id="KW-0472">Membrane</keyword>
<dbReference type="AlphaFoldDB" id="A0A1J1H0T5"/>
<dbReference type="OrthoDB" id="377386at2759"/>
<protein>
    <submittedName>
        <fullName evidence="3">Uncharacterized protein</fullName>
    </submittedName>
</protein>
<accession>A0A1J1H0T5</accession>
<evidence type="ECO:0000256" key="2">
    <source>
        <dbReference type="SAM" id="Phobius"/>
    </source>
</evidence>